<dbReference type="SUPFAM" id="SSF48695">
    <property type="entry name" value="Multiheme cytochromes"/>
    <property type="match status" value="1"/>
</dbReference>
<protein>
    <submittedName>
        <fullName evidence="1">Uncharacterized protein</fullName>
    </submittedName>
</protein>
<accession>A0A0P8AAD4</accession>
<comment type="caution">
    <text evidence="1">The sequence shown here is derived from an EMBL/GenBank/DDBJ whole genome shotgun (WGS) entry which is preliminary data.</text>
</comment>
<evidence type="ECO:0000313" key="1">
    <source>
        <dbReference type="EMBL" id="KPQ45390.1"/>
    </source>
</evidence>
<dbReference type="EMBL" id="LKCM01000006">
    <property type="protein sequence ID" value="KPQ45390.1"/>
    <property type="molecule type" value="Genomic_DNA"/>
</dbReference>
<name>A0A0P8AAD4_9EURY</name>
<gene>
    <name evidence="1" type="ORF">MPEBLZ_00016</name>
</gene>
<feature type="non-terminal residue" evidence="1">
    <location>
        <position position="1"/>
    </location>
</feature>
<dbReference type="Gene3D" id="3.90.10.10">
    <property type="entry name" value="Cytochrome C3"/>
    <property type="match status" value="1"/>
</dbReference>
<proteinExistence type="predicted"/>
<dbReference type="InterPro" id="IPR036280">
    <property type="entry name" value="Multihaem_cyt_sf"/>
</dbReference>
<evidence type="ECO:0000313" key="2">
    <source>
        <dbReference type="Proteomes" id="UP000050360"/>
    </source>
</evidence>
<sequence length="343" mass="35606">AFKCEYCHRIEQGASSGDNAVAIVPYENATGAIIRAIAIPVSDMEAGNFPTGITGAMLFTSSSTTLNGTKLQFGKGAISAATADATLEVAPRQDWTIMASYDATTGLPKDTNASTMYGGIDPSKINVTINTARPYVSLDFLNAGSQAVNPGSKYHAASLVSCMECHGGEEPLGHYTRVTSGTRCSDCHYGYNPVPGARWTQLAAGGFGLTTSANDTGTSEAHTPWVETNDGVNRFGGQQGKEANNGACIGCHTHVAVDISFNKGYKLAFTATETAEGVYSVSNTAVEGTVHVDIYGNGSGATFGVGDKSYTWTPTTPLYLNGNGTLITGLDGETSDSADALTN</sequence>
<reference evidence="1 2" key="1">
    <citation type="submission" date="2015-09" db="EMBL/GenBank/DDBJ databases">
        <title>A metagenomics-based metabolic model of nitrate-dependent anaerobic oxidation of methane by Methanoperedens-like archaea.</title>
        <authorList>
            <person name="Arshad A."/>
            <person name="Speth D.R."/>
            <person name="De Graaf R.M."/>
            <person name="Op Den Camp H.J."/>
            <person name="Jetten M.S."/>
            <person name="Welte C.U."/>
        </authorList>
    </citation>
    <scope>NUCLEOTIDE SEQUENCE [LARGE SCALE GENOMIC DNA]</scope>
</reference>
<organism evidence="1 2">
    <name type="scientific">Candidatus Methanoperedens nitratireducens</name>
    <dbReference type="NCBI Taxonomy" id="1392998"/>
    <lineage>
        <taxon>Archaea</taxon>
        <taxon>Methanobacteriati</taxon>
        <taxon>Methanobacteriota</taxon>
        <taxon>Stenosarchaea group</taxon>
        <taxon>Methanomicrobia</taxon>
        <taxon>Methanosarcinales</taxon>
        <taxon>ANME-2 cluster</taxon>
        <taxon>Candidatus Methanoperedentaceae</taxon>
        <taxon>Candidatus Methanoperedens</taxon>
    </lineage>
</organism>
<dbReference type="Proteomes" id="UP000050360">
    <property type="component" value="Unassembled WGS sequence"/>
</dbReference>
<dbReference type="AlphaFoldDB" id="A0A0P8AAD4"/>